<organism evidence="15 16">
    <name type="scientific">Mya arenaria</name>
    <name type="common">Soft-shell clam</name>
    <dbReference type="NCBI Taxonomy" id="6604"/>
    <lineage>
        <taxon>Eukaryota</taxon>
        <taxon>Metazoa</taxon>
        <taxon>Spiralia</taxon>
        <taxon>Lophotrochozoa</taxon>
        <taxon>Mollusca</taxon>
        <taxon>Bivalvia</taxon>
        <taxon>Autobranchia</taxon>
        <taxon>Heteroconchia</taxon>
        <taxon>Euheterodonta</taxon>
        <taxon>Imparidentia</taxon>
        <taxon>Neoheterodontei</taxon>
        <taxon>Myida</taxon>
        <taxon>Myoidea</taxon>
        <taxon>Myidae</taxon>
        <taxon>Mya</taxon>
    </lineage>
</organism>
<evidence type="ECO:0000256" key="12">
    <source>
        <dbReference type="ARBA" id="ARBA00049763"/>
    </source>
</evidence>
<dbReference type="InterPro" id="IPR039731">
    <property type="entry name" value="Rce1"/>
</dbReference>
<dbReference type="InterPro" id="IPR003675">
    <property type="entry name" value="Rce1/LyrA-like_dom"/>
</dbReference>
<dbReference type="Pfam" id="PF02517">
    <property type="entry name" value="Rce1-like"/>
    <property type="match status" value="1"/>
</dbReference>
<evidence type="ECO:0000256" key="8">
    <source>
        <dbReference type="ARBA" id="ARBA00023136"/>
    </source>
</evidence>
<evidence type="ECO:0000256" key="10">
    <source>
        <dbReference type="ARBA" id="ARBA00047280"/>
    </source>
</evidence>
<evidence type="ECO:0000256" key="4">
    <source>
        <dbReference type="ARBA" id="ARBA00022692"/>
    </source>
</evidence>
<comment type="subcellular location">
    <subcellularLocation>
        <location evidence="1">Endoplasmic reticulum membrane</location>
        <topology evidence="1">Multi-pass membrane protein</topology>
    </subcellularLocation>
</comment>
<evidence type="ECO:0000256" key="6">
    <source>
        <dbReference type="ARBA" id="ARBA00022824"/>
    </source>
</evidence>
<sequence length="313" mass="35564">MRKSSQTNSYPGIISKLGKLFSIEDGLRDLDDVLTFLWRLFNLPGKEQTAGSSHLDHTGNCGIDHPEIIRRRFVSVTIVCILAIPIIWWFGTPSSKDSAHTFLEWLGLRFSGLITALVIPLLLTMVLFLGPLSLHYIDGVFRLYLEPRYWVTSCKNYIWLRNHVAAPISEEFIFRACMLPLLVPHFGEGWSIFIAPLFFGVAHLHHLIEKITQNNEEVADAIKSSVFQMAFTSLFGAYSAFLFLRTGHLVAPVLVHAFCNHMGFPAFNEVLALEDTTLRRRVIAAFVVGLLAWMYLLFPLTSPFLYSNEIYHC</sequence>
<protein>
    <recommendedName>
        <fullName evidence="12">CAAX prenyl protease 2</fullName>
        <ecNumber evidence="11">3.4.26.1</ecNumber>
    </recommendedName>
    <alternativeName>
        <fullName evidence="9">Farnesylated proteins-converting enzyme 2</fullName>
    </alternativeName>
</protein>
<keyword evidence="8 13" id="KW-0472">Membrane</keyword>
<evidence type="ECO:0000256" key="3">
    <source>
        <dbReference type="ARBA" id="ARBA00022670"/>
    </source>
</evidence>
<evidence type="ECO:0000256" key="11">
    <source>
        <dbReference type="ARBA" id="ARBA00049729"/>
    </source>
</evidence>
<reference evidence="15" key="1">
    <citation type="submission" date="2022-11" db="EMBL/GenBank/DDBJ databases">
        <title>Centuries of genome instability and evolution in soft-shell clam transmissible cancer (bioRxiv).</title>
        <authorList>
            <person name="Hart S.F.M."/>
            <person name="Yonemitsu M.A."/>
            <person name="Giersch R.M."/>
            <person name="Beal B.F."/>
            <person name="Arriagada G."/>
            <person name="Davis B.W."/>
            <person name="Ostrander E.A."/>
            <person name="Goff S.P."/>
            <person name="Metzger M.J."/>
        </authorList>
    </citation>
    <scope>NUCLEOTIDE SEQUENCE</scope>
    <source>
        <strain evidence="15">MELC-2E11</strain>
        <tissue evidence="15">Siphon/mantle</tissue>
    </source>
</reference>
<evidence type="ECO:0000313" key="15">
    <source>
        <dbReference type="EMBL" id="WAR19013.1"/>
    </source>
</evidence>
<comment type="catalytic activity">
    <reaction evidence="10">
        <text>Hydrolyzes the peptide bond -P2-(S-farnesyl or geranylgeranyl)C-P1'-P2'-P3'-COOH where P1' and P2' are amino acids with aliphatic sidechains and P3' is any C-terminal residue.</text>
        <dbReference type="EC" id="3.4.26.1"/>
    </reaction>
</comment>
<dbReference type="PANTHER" id="PTHR13046">
    <property type="entry name" value="PROTEASE U48 CAAX PRENYL PROTEASE RCE1"/>
    <property type="match status" value="1"/>
</dbReference>
<dbReference type="EC" id="3.4.26.1" evidence="11"/>
<evidence type="ECO:0000313" key="16">
    <source>
        <dbReference type="Proteomes" id="UP001164746"/>
    </source>
</evidence>
<keyword evidence="5" id="KW-0378">Hydrolase</keyword>
<feature type="transmembrane region" description="Helical" evidence="13">
    <location>
        <begin position="282"/>
        <end position="298"/>
    </location>
</feature>
<name>A0ABY7FE61_MYAAR</name>
<dbReference type="EMBL" id="CP111022">
    <property type="protein sequence ID" value="WAR19013.1"/>
    <property type="molecule type" value="Genomic_DNA"/>
</dbReference>
<keyword evidence="16" id="KW-1185">Reference proteome</keyword>
<comment type="similarity">
    <text evidence="2">Belongs to the peptidase U48 family.</text>
</comment>
<evidence type="ECO:0000256" key="9">
    <source>
        <dbReference type="ARBA" id="ARBA00032607"/>
    </source>
</evidence>
<gene>
    <name evidence="15" type="ORF">MAR_000851</name>
</gene>
<keyword evidence="6" id="KW-0256">Endoplasmic reticulum</keyword>
<dbReference type="PANTHER" id="PTHR13046:SF0">
    <property type="entry name" value="CAAX PRENYL PROTEASE 2"/>
    <property type="match status" value="1"/>
</dbReference>
<evidence type="ECO:0000256" key="2">
    <source>
        <dbReference type="ARBA" id="ARBA00006897"/>
    </source>
</evidence>
<evidence type="ECO:0000256" key="7">
    <source>
        <dbReference type="ARBA" id="ARBA00022989"/>
    </source>
</evidence>
<evidence type="ECO:0000256" key="5">
    <source>
        <dbReference type="ARBA" id="ARBA00022801"/>
    </source>
</evidence>
<keyword evidence="3" id="KW-0645">Protease</keyword>
<dbReference type="Proteomes" id="UP001164746">
    <property type="component" value="Chromosome 11"/>
</dbReference>
<accession>A0ABY7FE61</accession>
<evidence type="ECO:0000256" key="13">
    <source>
        <dbReference type="SAM" id="Phobius"/>
    </source>
</evidence>
<evidence type="ECO:0000256" key="1">
    <source>
        <dbReference type="ARBA" id="ARBA00004477"/>
    </source>
</evidence>
<proteinExistence type="inferred from homology"/>
<evidence type="ECO:0000259" key="14">
    <source>
        <dbReference type="Pfam" id="PF02517"/>
    </source>
</evidence>
<feature type="transmembrane region" description="Helical" evidence="13">
    <location>
        <begin position="110"/>
        <end position="134"/>
    </location>
</feature>
<feature type="transmembrane region" description="Helical" evidence="13">
    <location>
        <begin position="73"/>
        <end position="90"/>
    </location>
</feature>
<feature type="domain" description="CAAX prenyl protease 2/Lysostaphin resistance protein A-like" evidence="14">
    <location>
        <begin position="158"/>
        <end position="262"/>
    </location>
</feature>
<keyword evidence="4 13" id="KW-0812">Transmembrane</keyword>
<keyword evidence="7 13" id="KW-1133">Transmembrane helix</keyword>